<evidence type="ECO:0000313" key="4">
    <source>
        <dbReference type="Proteomes" id="UP000318384"/>
    </source>
</evidence>
<keyword evidence="1" id="KW-0472">Membrane</keyword>
<feature type="domain" description="Endonuclease/exonuclease/phosphatase" evidence="2">
    <location>
        <begin position="143"/>
        <end position="332"/>
    </location>
</feature>
<keyword evidence="1" id="KW-1133">Transmembrane helix</keyword>
<keyword evidence="4" id="KW-1185">Reference proteome</keyword>
<dbReference type="GO" id="GO:0004527">
    <property type="term" value="F:exonuclease activity"/>
    <property type="evidence" value="ECO:0007669"/>
    <property type="project" value="UniProtKB-KW"/>
</dbReference>
<keyword evidence="3" id="KW-0269">Exonuclease</keyword>
<feature type="transmembrane region" description="Helical" evidence="1">
    <location>
        <begin position="31"/>
        <end position="52"/>
    </location>
</feature>
<keyword evidence="3" id="KW-0255">Endonuclease</keyword>
<keyword evidence="1" id="KW-0812">Transmembrane</keyword>
<evidence type="ECO:0000256" key="1">
    <source>
        <dbReference type="SAM" id="Phobius"/>
    </source>
</evidence>
<dbReference type="EMBL" id="CP037422">
    <property type="protein sequence ID" value="QDU09337.1"/>
    <property type="molecule type" value="Genomic_DNA"/>
</dbReference>
<dbReference type="AlphaFoldDB" id="A0A517WVQ4"/>
<keyword evidence="3" id="KW-0378">Hydrolase</keyword>
<evidence type="ECO:0000259" key="2">
    <source>
        <dbReference type="Pfam" id="PF03372"/>
    </source>
</evidence>
<dbReference type="GO" id="GO:0004519">
    <property type="term" value="F:endonuclease activity"/>
    <property type="evidence" value="ECO:0007669"/>
    <property type="project" value="UniProtKB-KW"/>
</dbReference>
<feature type="transmembrane region" description="Helical" evidence="1">
    <location>
        <begin position="90"/>
        <end position="109"/>
    </location>
</feature>
<name>A0A517WVQ4_9PLAN</name>
<dbReference type="InterPro" id="IPR005135">
    <property type="entry name" value="Endo/exonuclease/phosphatase"/>
</dbReference>
<dbReference type="SUPFAM" id="SSF56219">
    <property type="entry name" value="DNase I-like"/>
    <property type="match status" value="1"/>
</dbReference>
<gene>
    <name evidence="3" type="ORF">V202x_27100</name>
</gene>
<dbReference type="Gene3D" id="3.60.10.10">
    <property type="entry name" value="Endonuclease/exonuclease/phosphatase"/>
    <property type="match status" value="1"/>
</dbReference>
<reference evidence="3 4" key="1">
    <citation type="submission" date="2019-03" db="EMBL/GenBank/DDBJ databases">
        <title>Deep-cultivation of Planctomycetes and their phenomic and genomic characterization uncovers novel biology.</title>
        <authorList>
            <person name="Wiegand S."/>
            <person name="Jogler M."/>
            <person name="Boedeker C."/>
            <person name="Pinto D."/>
            <person name="Vollmers J."/>
            <person name="Rivas-Marin E."/>
            <person name="Kohn T."/>
            <person name="Peeters S.H."/>
            <person name="Heuer A."/>
            <person name="Rast P."/>
            <person name="Oberbeckmann S."/>
            <person name="Bunk B."/>
            <person name="Jeske O."/>
            <person name="Meyerdierks A."/>
            <person name="Storesund J.E."/>
            <person name="Kallscheuer N."/>
            <person name="Luecker S."/>
            <person name="Lage O.M."/>
            <person name="Pohl T."/>
            <person name="Merkel B.J."/>
            <person name="Hornburger P."/>
            <person name="Mueller R.-W."/>
            <person name="Bruemmer F."/>
            <person name="Labrenz M."/>
            <person name="Spormann A.M."/>
            <person name="Op den Camp H."/>
            <person name="Overmann J."/>
            <person name="Amann R."/>
            <person name="Jetten M.S.M."/>
            <person name="Mascher T."/>
            <person name="Medema M.H."/>
            <person name="Devos D.P."/>
            <person name="Kaster A.-K."/>
            <person name="Ovreas L."/>
            <person name="Rohde M."/>
            <person name="Galperin M.Y."/>
            <person name="Jogler C."/>
        </authorList>
    </citation>
    <scope>NUCLEOTIDE SEQUENCE [LARGE SCALE GENOMIC DNA]</scope>
    <source>
        <strain evidence="3 4">V202</strain>
    </source>
</reference>
<dbReference type="InterPro" id="IPR036691">
    <property type="entry name" value="Endo/exonu/phosph_ase_sf"/>
</dbReference>
<proteinExistence type="predicted"/>
<keyword evidence="3" id="KW-0540">Nuclease</keyword>
<organism evidence="3 4">
    <name type="scientific">Gimesia aquarii</name>
    <dbReference type="NCBI Taxonomy" id="2527964"/>
    <lineage>
        <taxon>Bacteria</taxon>
        <taxon>Pseudomonadati</taxon>
        <taxon>Planctomycetota</taxon>
        <taxon>Planctomycetia</taxon>
        <taxon>Planctomycetales</taxon>
        <taxon>Planctomycetaceae</taxon>
        <taxon>Gimesia</taxon>
    </lineage>
</organism>
<feature type="transmembrane region" description="Helical" evidence="1">
    <location>
        <begin position="64"/>
        <end position="84"/>
    </location>
</feature>
<sequence>MSLQKSENKTNFEKKISDQNLLIFMKGPQFWLSRIFILSLSTFLVLALMIRLTIRDSGGVISTLIYYMTPLILLSFGAAILFVLSWRAGWHRIAFVWLMLSIITGIWCANTQFQRNNLQIESKEVNRSIRRIAFWNIGDRLWGMDAVLDELRNLDADLIGLVEAGPGSAEMKQFWLNSFPDHPHQVVKNGFVCLSRVPITHHSSGTLSEMGKYEQLSLKPDQGAKAELSVYLVDIKSNVLKSRKEALVALAKLISETNDQPVFVLGDFNTPSDSVHFQPLRRFLKNSFEVAGDGYMATWPLPLPVLDLDSIWVNDQIGVSHCENRWTWVSDHRPVLTEVFLK</sequence>
<accession>A0A517WVQ4</accession>
<evidence type="ECO:0000313" key="3">
    <source>
        <dbReference type="EMBL" id="QDU09337.1"/>
    </source>
</evidence>
<dbReference type="Proteomes" id="UP000318384">
    <property type="component" value="Chromosome"/>
</dbReference>
<protein>
    <submittedName>
        <fullName evidence="3">Endonuclease/Exonuclease/phosphatase family protein</fullName>
    </submittedName>
</protein>
<dbReference type="Pfam" id="PF03372">
    <property type="entry name" value="Exo_endo_phos"/>
    <property type="match status" value="1"/>
</dbReference>